<dbReference type="EMBL" id="BAAADS010000022">
    <property type="protein sequence ID" value="GAA0610169.1"/>
    <property type="molecule type" value="Genomic_DNA"/>
</dbReference>
<proteinExistence type="predicted"/>
<organism evidence="1 2">
    <name type="scientific">Virgibacillus siamensis</name>
    <dbReference type="NCBI Taxonomy" id="480071"/>
    <lineage>
        <taxon>Bacteria</taxon>
        <taxon>Bacillati</taxon>
        <taxon>Bacillota</taxon>
        <taxon>Bacilli</taxon>
        <taxon>Bacillales</taxon>
        <taxon>Bacillaceae</taxon>
        <taxon>Virgibacillus</taxon>
    </lineage>
</organism>
<comment type="caution">
    <text evidence="1">The sequence shown here is derived from an EMBL/GenBank/DDBJ whole genome shotgun (WGS) entry which is preliminary data.</text>
</comment>
<dbReference type="Proteomes" id="UP001500866">
    <property type="component" value="Unassembled WGS sequence"/>
</dbReference>
<gene>
    <name evidence="1" type="ORF">GCM10009001_29380</name>
</gene>
<sequence length="53" mass="6399">MEILGGIEIGKRGSHFETIFKIFDYLEIDMGDFQKALKLYRNEMKPYHDYLRK</sequence>
<protein>
    <submittedName>
        <fullName evidence="1">Uncharacterized protein</fullName>
    </submittedName>
</protein>
<accession>A0ABN1GF38</accession>
<keyword evidence="2" id="KW-1185">Reference proteome</keyword>
<name>A0ABN1GF38_9BACI</name>
<evidence type="ECO:0000313" key="1">
    <source>
        <dbReference type="EMBL" id="GAA0610169.1"/>
    </source>
</evidence>
<evidence type="ECO:0000313" key="2">
    <source>
        <dbReference type="Proteomes" id="UP001500866"/>
    </source>
</evidence>
<reference evidence="1 2" key="1">
    <citation type="journal article" date="2019" name="Int. J. Syst. Evol. Microbiol.">
        <title>The Global Catalogue of Microorganisms (GCM) 10K type strain sequencing project: providing services to taxonomists for standard genome sequencing and annotation.</title>
        <authorList>
            <consortium name="The Broad Institute Genomics Platform"/>
            <consortium name="The Broad Institute Genome Sequencing Center for Infectious Disease"/>
            <person name="Wu L."/>
            <person name="Ma J."/>
        </authorList>
    </citation>
    <scope>NUCLEOTIDE SEQUENCE [LARGE SCALE GENOMIC DNA]</scope>
    <source>
        <strain evidence="1 2">JCM 15395</strain>
    </source>
</reference>